<dbReference type="GO" id="GO:0016814">
    <property type="term" value="F:hydrolase activity, acting on carbon-nitrogen (but not peptide) bonds, in cyclic amidines"/>
    <property type="evidence" value="ECO:0007669"/>
    <property type="project" value="InterPro"/>
</dbReference>
<dbReference type="RefSeq" id="WP_036616044.1">
    <property type="nucleotide sequence ID" value="NZ_JNHK01000058.1"/>
</dbReference>
<accession>A0AB34LGA6</accession>
<protein>
    <recommendedName>
        <fullName evidence="1">Activation-induced cytidine deaminase AID domain-containing protein</fullName>
    </recommendedName>
</protein>
<evidence type="ECO:0000313" key="2">
    <source>
        <dbReference type="EMBL" id="KDS39233.1"/>
    </source>
</evidence>
<sequence length="295" mass="32918">MENIALLRNYYYKITRGDQGHFFGLYAGNYFLSIDEAMEALRQVGPIFARRQANIVSGPIKLEKQVSNEKFLAGSDGKLVKKRREETEERRIIHKFKTNQMYSYQENAISRLSPNNTNHPKYQMDNRESATRQYNLISGINGDCIQGDFVYNRLTTTEESSSTGYTTYAQVSFINEDDDNEVVIGTGISEDGVHAETEAIAGIQSFIDHSIEEQQAAGDEQAADRGTLSLIMRVSKSPCPACGQALIDFISNKYNGVSLQLSIIADHLYHGSTLDEARQTISDMEAVGIIVSVTN</sequence>
<dbReference type="InterPro" id="IPR013158">
    <property type="entry name" value="AID"/>
</dbReference>
<reference evidence="2 3" key="1">
    <citation type="submission" date="2014-04" db="EMBL/GenBank/DDBJ databases">
        <authorList>
            <person name="Sears C."/>
            <person name="Carroll K."/>
            <person name="Sack B.R."/>
            <person name="Qadri F."/>
            <person name="Myers L.L."/>
            <person name="Chung G.-T."/>
            <person name="Escheverria P."/>
            <person name="Fraser C.M."/>
            <person name="Sadzewicz L."/>
            <person name="Shefchek K.A."/>
            <person name="Tallon L."/>
            <person name="Das S.P."/>
            <person name="Daugherty S."/>
            <person name="Mongodin E.F."/>
        </authorList>
    </citation>
    <scope>NUCLEOTIDE SEQUENCE [LARGE SCALE GENOMIC DNA]</scope>
    <source>
        <strain evidence="2 3">3776 D15 i</strain>
    </source>
</reference>
<dbReference type="Proteomes" id="UP000027850">
    <property type="component" value="Unassembled WGS sequence"/>
</dbReference>
<dbReference type="EMBL" id="JNHK01000058">
    <property type="protein sequence ID" value="KDS39233.1"/>
    <property type="molecule type" value="Genomic_DNA"/>
</dbReference>
<dbReference type="Pfam" id="PF08210">
    <property type="entry name" value="APOBEC_N"/>
    <property type="match status" value="1"/>
</dbReference>
<organism evidence="2 3">
    <name type="scientific">Parabacteroides distasonis str. 3776 D15 i</name>
    <dbReference type="NCBI Taxonomy" id="1339342"/>
    <lineage>
        <taxon>Bacteria</taxon>
        <taxon>Pseudomonadati</taxon>
        <taxon>Bacteroidota</taxon>
        <taxon>Bacteroidia</taxon>
        <taxon>Bacteroidales</taxon>
        <taxon>Tannerellaceae</taxon>
        <taxon>Parabacteroides</taxon>
    </lineage>
</organism>
<gene>
    <name evidence="2" type="ORF">M091_4537</name>
</gene>
<comment type="caution">
    <text evidence="2">The sequence shown here is derived from an EMBL/GenBank/DDBJ whole genome shotgun (WGS) entry which is preliminary data.</text>
</comment>
<proteinExistence type="predicted"/>
<dbReference type="Gene3D" id="3.40.140.10">
    <property type="entry name" value="Cytidine Deaminase, domain 2"/>
    <property type="match status" value="1"/>
</dbReference>
<name>A0AB34LGA6_PARDI</name>
<dbReference type="AlphaFoldDB" id="A0AB34LGA6"/>
<dbReference type="GO" id="GO:0008270">
    <property type="term" value="F:zinc ion binding"/>
    <property type="evidence" value="ECO:0007669"/>
    <property type="project" value="InterPro"/>
</dbReference>
<evidence type="ECO:0000313" key="3">
    <source>
        <dbReference type="Proteomes" id="UP000027850"/>
    </source>
</evidence>
<evidence type="ECO:0000259" key="1">
    <source>
        <dbReference type="Pfam" id="PF08210"/>
    </source>
</evidence>
<feature type="domain" description="Activation-induced cytidine deaminase AID" evidence="1">
    <location>
        <begin position="192"/>
        <end position="293"/>
    </location>
</feature>